<dbReference type="InterPro" id="IPR035965">
    <property type="entry name" value="PAS-like_dom_sf"/>
</dbReference>
<dbReference type="Proteomes" id="UP000595278">
    <property type="component" value="Chromosome"/>
</dbReference>
<dbReference type="SUPFAM" id="SSF55073">
    <property type="entry name" value="Nucleotide cyclase"/>
    <property type="match status" value="1"/>
</dbReference>
<evidence type="ECO:0000259" key="2">
    <source>
        <dbReference type="PROSITE" id="PS50887"/>
    </source>
</evidence>
<dbReference type="InterPro" id="IPR000160">
    <property type="entry name" value="GGDEF_dom"/>
</dbReference>
<dbReference type="PANTHER" id="PTHR44757">
    <property type="entry name" value="DIGUANYLATE CYCLASE DGCP"/>
    <property type="match status" value="1"/>
</dbReference>
<name>A0A974NDJ4_9GAMM</name>
<evidence type="ECO:0000313" key="4">
    <source>
        <dbReference type="Proteomes" id="UP000595278"/>
    </source>
</evidence>
<dbReference type="Pfam" id="PF00990">
    <property type="entry name" value="GGDEF"/>
    <property type="match status" value="1"/>
</dbReference>
<protein>
    <submittedName>
        <fullName evidence="3">EAL domain-containing protein</fullName>
    </submittedName>
</protein>
<feature type="domain" description="GGDEF" evidence="2">
    <location>
        <begin position="343"/>
        <end position="475"/>
    </location>
</feature>
<dbReference type="Pfam" id="PF01590">
    <property type="entry name" value="GAF"/>
    <property type="match status" value="1"/>
</dbReference>
<evidence type="ECO:0000313" key="3">
    <source>
        <dbReference type="EMBL" id="QQP84549.1"/>
    </source>
</evidence>
<dbReference type="NCBIfam" id="TIGR00254">
    <property type="entry name" value="GGDEF"/>
    <property type="match status" value="1"/>
</dbReference>
<dbReference type="RefSeq" id="WP_201090446.1">
    <property type="nucleotide sequence ID" value="NZ_CP067393.1"/>
</dbReference>
<dbReference type="AlphaFoldDB" id="A0A974NDJ4"/>
<dbReference type="CDD" id="cd01948">
    <property type="entry name" value="EAL"/>
    <property type="match status" value="1"/>
</dbReference>
<dbReference type="InterPro" id="IPR003018">
    <property type="entry name" value="GAF"/>
</dbReference>
<dbReference type="Gene3D" id="3.30.450.40">
    <property type="match status" value="1"/>
</dbReference>
<dbReference type="InterPro" id="IPR052155">
    <property type="entry name" value="Biofilm_reg_signaling"/>
</dbReference>
<dbReference type="InterPro" id="IPR043128">
    <property type="entry name" value="Rev_trsase/Diguanyl_cyclase"/>
</dbReference>
<dbReference type="SUPFAM" id="SSF141868">
    <property type="entry name" value="EAL domain-like"/>
    <property type="match status" value="1"/>
</dbReference>
<dbReference type="Gene3D" id="3.30.70.270">
    <property type="match status" value="1"/>
</dbReference>
<dbReference type="InterPro" id="IPR013655">
    <property type="entry name" value="PAS_fold_3"/>
</dbReference>
<gene>
    <name evidence="3" type="ORF">JHT90_08995</name>
</gene>
<reference evidence="3 4" key="1">
    <citation type="submission" date="2021-01" db="EMBL/GenBank/DDBJ databases">
        <title>Entomomonas sp. F2A isolated from a house cricket (Acheta domesticus).</title>
        <authorList>
            <person name="Spergser J."/>
            <person name="Busse H.-J."/>
        </authorList>
    </citation>
    <scope>NUCLEOTIDE SEQUENCE [LARGE SCALE GENOMIC DNA]</scope>
    <source>
        <strain evidence="3 4">F2A</strain>
    </source>
</reference>
<dbReference type="SUPFAM" id="SSF55781">
    <property type="entry name" value="GAF domain-like"/>
    <property type="match status" value="1"/>
</dbReference>
<dbReference type="SMART" id="SM00065">
    <property type="entry name" value="GAF"/>
    <property type="match status" value="1"/>
</dbReference>
<dbReference type="SMART" id="SM00052">
    <property type="entry name" value="EAL"/>
    <property type="match status" value="1"/>
</dbReference>
<dbReference type="PROSITE" id="PS50887">
    <property type="entry name" value="GGDEF"/>
    <property type="match status" value="1"/>
</dbReference>
<dbReference type="SMART" id="SM00267">
    <property type="entry name" value="GGDEF"/>
    <property type="match status" value="1"/>
</dbReference>
<dbReference type="EMBL" id="CP067393">
    <property type="protein sequence ID" value="QQP84549.1"/>
    <property type="molecule type" value="Genomic_DNA"/>
</dbReference>
<dbReference type="Gene3D" id="3.30.450.20">
    <property type="entry name" value="PAS domain"/>
    <property type="match status" value="1"/>
</dbReference>
<dbReference type="InterPro" id="IPR029016">
    <property type="entry name" value="GAF-like_dom_sf"/>
</dbReference>
<dbReference type="PANTHER" id="PTHR44757:SF2">
    <property type="entry name" value="BIOFILM ARCHITECTURE MAINTENANCE PROTEIN MBAA"/>
    <property type="match status" value="1"/>
</dbReference>
<dbReference type="Gene3D" id="3.20.20.450">
    <property type="entry name" value="EAL domain"/>
    <property type="match status" value="1"/>
</dbReference>
<dbReference type="InterPro" id="IPR035919">
    <property type="entry name" value="EAL_sf"/>
</dbReference>
<feature type="domain" description="EAL" evidence="1">
    <location>
        <begin position="484"/>
        <end position="740"/>
    </location>
</feature>
<dbReference type="InterPro" id="IPR029787">
    <property type="entry name" value="Nucleotide_cyclase"/>
</dbReference>
<dbReference type="PROSITE" id="PS50883">
    <property type="entry name" value="EAL"/>
    <property type="match status" value="1"/>
</dbReference>
<dbReference type="CDD" id="cd01949">
    <property type="entry name" value="GGDEF"/>
    <property type="match status" value="1"/>
</dbReference>
<proteinExistence type="predicted"/>
<dbReference type="SUPFAM" id="SSF55785">
    <property type="entry name" value="PYP-like sensor domain (PAS domain)"/>
    <property type="match status" value="1"/>
</dbReference>
<sequence>MNKAIDFQQIIENGPFITMRLSFEDSVWKIWYVSQNVKEYGFDPNDLMNGIISWDAMIHPDDRVVAIKLANDYMMKSVDDFQLQYRIVTAKGESTHIIEYSHVNRDCNGKVLYVDSVLINTTAVEVDRNIAINHFKQQAVMNDILLSLHDANLELSLQIILERVGRYLNTSRVLLFKDSPDHKTCKVVCEWLNKHITSIKDLDYAVTYETEMPEIYVALQSTGFLLVNAGEIPENCKEEFENEGLVSSAIFAVYLHGEHYGFVCFDDCIVQRVWDEDTANFLKNISNMISNVLFRIHTEEKLAHHEEEIRKMAFTDYLTGLPNRFRCGSDLIETLKNAEQTGHGGYVFFIDLDDFKIVNDCYGHDFGDGVLVSFANYAQELFADNATVYRFGGDEFVIILNNADETLANSYLNKLLKRAKKPWTAKGKEFYCSLSIGVVKYAAYGDDSQSIIKKADIAMYQAKKAGKNNFVFYTEELACDSIKRSEMETLLRNAIENDCQGFIVYYQPYLNTQTGKIIGAEALVRMVDAKGNIILPEQFLSLAEYLGLIVPLGDWILEQAAKQCHIINNIQGLEDFTITANMSPKQFKQKDIVLRTENILKKSQVDFNNIIISMNENMAVNAIEKMLQVCAEFQKKNIKIALNDFGSGSSSFINMRDLPIDAIQVSSIYIENIEDQFTNAFLKLVTNLGHSTGKQIIMSGIETNKQYDFCKEIGIDVVQGFGLYSPTTAENLLKIIADKK</sequence>
<dbReference type="Pfam" id="PF08447">
    <property type="entry name" value="PAS_3"/>
    <property type="match status" value="1"/>
</dbReference>
<evidence type="ECO:0000259" key="1">
    <source>
        <dbReference type="PROSITE" id="PS50883"/>
    </source>
</evidence>
<accession>A0A974NDJ4</accession>
<dbReference type="Pfam" id="PF00563">
    <property type="entry name" value="EAL"/>
    <property type="match status" value="1"/>
</dbReference>
<dbReference type="KEGG" id="eaz:JHT90_08995"/>
<keyword evidence="4" id="KW-1185">Reference proteome</keyword>
<organism evidence="3 4">
    <name type="scientific">Entomomonas asaccharolytica</name>
    <dbReference type="NCBI Taxonomy" id="2785331"/>
    <lineage>
        <taxon>Bacteria</taxon>
        <taxon>Pseudomonadati</taxon>
        <taxon>Pseudomonadota</taxon>
        <taxon>Gammaproteobacteria</taxon>
        <taxon>Pseudomonadales</taxon>
        <taxon>Pseudomonadaceae</taxon>
        <taxon>Entomomonas</taxon>
    </lineage>
</organism>
<dbReference type="InterPro" id="IPR001633">
    <property type="entry name" value="EAL_dom"/>
</dbReference>